<sequence>MDRMIQRLNGQREMITSLQRCKLEGAIAEAEEQGEVVSKDAKLSELEVALQEAKQDLAWQLHEDQELMNVKLALDMDITTYSSCWRESRAGESLHIPEKRLDLQCISHHRPSQAEVMLCKTLAGFTGPKPFLLPDASPGGRGRGHGVGLGATSRGEAQGPAAHAGSQAKASSKQSTGAGIATSATGADHS</sequence>
<dbReference type="GO" id="GO:0005615">
    <property type="term" value="C:extracellular space"/>
    <property type="evidence" value="ECO:0007669"/>
    <property type="project" value="TreeGrafter"/>
</dbReference>
<name>A0A8C6YMB5_NOTPE</name>
<dbReference type="GO" id="GO:0045095">
    <property type="term" value="C:keratin filament"/>
    <property type="evidence" value="ECO:0007669"/>
    <property type="project" value="TreeGrafter"/>
</dbReference>
<reference evidence="6" key="1">
    <citation type="submission" date="2025-08" db="UniProtKB">
        <authorList>
            <consortium name="Ensembl"/>
        </authorList>
    </citation>
    <scope>IDENTIFICATION</scope>
</reference>
<evidence type="ECO:0000259" key="5">
    <source>
        <dbReference type="Pfam" id="PF00038"/>
    </source>
</evidence>
<feature type="domain" description="IF rod" evidence="5">
    <location>
        <begin position="2"/>
        <end position="82"/>
    </location>
</feature>
<evidence type="ECO:0000256" key="1">
    <source>
        <dbReference type="ARBA" id="ARBA00022754"/>
    </source>
</evidence>
<organism evidence="6 7">
    <name type="scientific">Nothoprocta perdicaria</name>
    <name type="common">Chilean tinamou</name>
    <name type="synonym">Crypturus perdicarius</name>
    <dbReference type="NCBI Taxonomy" id="30464"/>
    <lineage>
        <taxon>Eukaryota</taxon>
        <taxon>Metazoa</taxon>
        <taxon>Chordata</taxon>
        <taxon>Craniata</taxon>
        <taxon>Vertebrata</taxon>
        <taxon>Euteleostomi</taxon>
        <taxon>Archelosauria</taxon>
        <taxon>Archosauria</taxon>
        <taxon>Dinosauria</taxon>
        <taxon>Saurischia</taxon>
        <taxon>Theropoda</taxon>
        <taxon>Coelurosauria</taxon>
        <taxon>Aves</taxon>
        <taxon>Palaeognathae</taxon>
        <taxon>Tinamiformes</taxon>
        <taxon>Tinamidae</taxon>
        <taxon>Nothoprocta</taxon>
    </lineage>
</organism>
<dbReference type="GO" id="GO:0045109">
    <property type="term" value="P:intermediate filament organization"/>
    <property type="evidence" value="ECO:0007669"/>
    <property type="project" value="TreeGrafter"/>
</dbReference>
<dbReference type="PANTHER" id="PTHR45616">
    <property type="entry name" value="GATA-TYPE DOMAIN-CONTAINING PROTEIN"/>
    <property type="match status" value="1"/>
</dbReference>
<evidence type="ECO:0000256" key="4">
    <source>
        <dbReference type="SAM" id="MobiDB-lite"/>
    </source>
</evidence>
<reference evidence="6" key="2">
    <citation type="submission" date="2025-09" db="UniProtKB">
        <authorList>
            <consortium name="Ensembl"/>
        </authorList>
    </citation>
    <scope>IDENTIFICATION</scope>
</reference>
<keyword evidence="2 3" id="KW-0175">Coiled coil</keyword>
<feature type="region of interest" description="Disordered" evidence="4">
    <location>
        <begin position="133"/>
        <end position="190"/>
    </location>
</feature>
<evidence type="ECO:0000313" key="7">
    <source>
        <dbReference type="Proteomes" id="UP000694420"/>
    </source>
</evidence>
<dbReference type="Pfam" id="PF00038">
    <property type="entry name" value="Filament"/>
    <property type="match status" value="1"/>
</dbReference>
<dbReference type="AlphaFoldDB" id="A0A8C6YMB5"/>
<dbReference type="PANTHER" id="PTHR45616:SF12">
    <property type="entry name" value="KERATIN, TYPE II CUTICULAR HB2"/>
    <property type="match status" value="1"/>
</dbReference>
<feature type="compositionally biased region" description="Low complexity" evidence="4">
    <location>
        <begin position="159"/>
        <end position="190"/>
    </location>
</feature>
<proteinExistence type="predicted"/>
<evidence type="ECO:0000313" key="6">
    <source>
        <dbReference type="Ensembl" id="ENSNPEP00000002137.1"/>
    </source>
</evidence>
<feature type="compositionally biased region" description="Gly residues" evidence="4">
    <location>
        <begin position="139"/>
        <end position="149"/>
    </location>
</feature>
<evidence type="ECO:0000256" key="3">
    <source>
        <dbReference type="SAM" id="Coils"/>
    </source>
</evidence>
<feature type="coiled-coil region" evidence="3">
    <location>
        <begin position="36"/>
        <end position="63"/>
    </location>
</feature>
<keyword evidence="1" id="KW-0403">Intermediate filament</keyword>
<evidence type="ECO:0000256" key="2">
    <source>
        <dbReference type="ARBA" id="ARBA00023054"/>
    </source>
</evidence>
<dbReference type="InterPro" id="IPR039008">
    <property type="entry name" value="IF_rod_dom"/>
</dbReference>
<dbReference type="Ensembl" id="ENSNPET00000002179.1">
    <property type="protein sequence ID" value="ENSNPEP00000002137.1"/>
    <property type="gene ID" value="ENSNPEG00000001648.1"/>
</dbReference>
<dbReference type="GO" id="GO:0031424">
    <property type="term" value="P:keratinization"/>
    <property type="evidence" value="ECO:0007669"/>
    <property type="project" value="TreeGrafter"/>
</dbReference>
<dbReference type="Gene3D" id="1.20.5.170">
    <property type="match status" value="1"/>
</dbReference>
<dbReference type="Proteomes" id="UP000694420">
    <property type="component" value="Unplaced"/>
</dbReference>
<dbReference type="GO" id="GO:0030280">
    <property type="term" value="F:structural constituent of skin epidermis"/>
    <property type="evidence" value="ECO:0007669"/>
    <property type="project" value="TreeGrafter"/>
</dbReference>
<dbReference type="SUPFAM" id="SSF64593">
    <property type="entry name" value="Intermediate filament protein, coiled coil region"/>
    <property type="match status" value="1"/>
</dbReference>
<protein>
    <recommendedName>
        <fullName evidence="5">IF rod domain-containing protein</fullName>
    </recommendedName>
</protein>
<keyword evidence="7" id="KW-1185">Reference proteome</keyword>
<accession>A0A8C6YMB5</accession>